<gene>
    <name evidence="1" type="ORF">RD2015_53</name>
</gene>
<organism evidence="1 2">
    <name type="scientific">Roseateles depolymerans</name>
    <dbReference type="NCBI Taxonomy" id="76731"/>
    <lineage>
        <taxon>Bacteria</taxon>
        <taxon>Pseudomonadati</taxon>
        <taxon>Pseudomonadota</taxon>
        <taxon>Betaproteobacteria</taxon>
        <taxon>Burkholderiales</taxon>
        <taxon>Sphaerotilaceae</taxon>
        <taxon>Roseateles</taxon>
    </lineage>
</organism>
<keyword evidence="2" id="KW-1185">Reference proteome</keyword>
<dbReference type="InterPro" id="IPR007055">
    <property type="entry name" value="BON_dom"/>
</dbReference>
<name>A0A0U3L916_9BURK</name>
<proteinExistence type="predicted"/>
<evidence type="ECO:0000313" key="2">
    <source>
        <dbReference type="Proteomes" id="UP000060699"/>
    </source>
</evidence>
<dbReference type="Pfam" id="PF04972">
    <property type="entry name" value="BON"/>
    <property type="match status" value="1"/>
</dbReference>
<dbReference type="PANTHER" id="PTHR34606:SF15">
    <property type="entry name" value="BON DOMAIN-CONTAINING PROTEIN"/>
    <property type="match status" value="1"/>
</dbReference>
<accession>A0A0U3L916</accession>
<dbReference type="Gene3D" id="3.30.1340.30">
    <property type="match status" value="1"/>
</dbReference>
<dbReference type="PROSITE" id="PS50914">
    <property type="entry name" value="BON"/>
    <property type="match status" value="1"/>
</dbReference>
<dbReference type="EMBL" id="CP013729">
    <property type="protein sequence ID" value="ALV04559.1"/>
    <property type="molecule type" value="Genomic_DNA"/>
</dbReference>
<dbReference type="STRING" id="76731.RD2015_53"/>
<evidence type="ECO:0000313" key="1">
    <source>
        <dbReference type="EMBL" id="ALV04559.1"/>
    </source>
</evidence>
<dbReference type="AlphaFoldDB" id="A0A0U3L916"/>
<dbReference type="PROSITE" id="PS51257">
    <property type="entry name" value="PROKAR_LIPOPROTEIN"/>
    <property type="match status" value="1"/>
</dbReference>
<dbReference type="KEGG" id="rdp:RD2015_53"/>
<dbReference type="Proteomes" id="UP000060699">
    <property type="component" value="Chromosome"/>
</dbReference>
<protein>
    <submittedName>
        <fullName evidence="1">Transport-associated protein</fullName>
    </submittedName>
</protein>
<dbReference type="InterPro" id="IPR051686">
    <property type="entry name" value="Lipoprotein_DolP"/>
</dbReference>
<dbReference type="PANTHER" id="PTHR34606">
    <property type="entry name" value="BON DOMAIN-CONTAINING PROTEIN"/>
    <property type="match status" value="1"/>
</dbReference>
<dbReference type="SMART" id="SM00749">
    <property type="entry name" value="BON"/>
    <property type="match status" value="1"/>
</dbReference>
<reference evidence="1 2" key="1">
    <citation type="submission" date="2015-12" db="EMBL/GenBank/DDBJ databases">
        <title>Complete genome of Roseateles depolymerans KCTC 42856.</title>
        <authorList>
            <person name="Kim K.M."/>
        </authorList>
    </citation>
    <scope>NUCLEOTIDE SEQUENCE [LARGE SCALE GENOMIC DNA]</scope>
    <source>
        <strain evidence="1 2">KCTC 42856</strain>
    </source>
</reference>
<dbReference type="RefSeq" id="WP_170156710.1">
    <property type="nucleotide sequence ID" value="NZ_CP013729.1"/>
</dbReference>
<dbReference type="InterPro" id="IPR014004">
    <property type="entry name" value="Transpt-assoc_nodulatn_dom_bac"/>
</dbReference>
<sequence>MKKLHEHRPMLMVLPALVAAVALTACGREEDDRTAGQRLDDGIAKMEQKSDQARQETRESMDAMGQKMDRAADKVSADASDASITTQIKTALAGDPKLSALDVKVDTDKGHVTLEGTAPDLAARERAGSMALAVKGVQSVNNRIKVNS</sequence>